<sequence>MFTTKTSDKPFKVEETGLAQMGFTLIQSNTSPSQPGERRGRRKQAEPGRFLGVRRRPWGRYAAEIRDPTTKERHWLGTFDTAHEAALAYDRAALSMKGTQARTNFIYSGNTTFHSLLTPFDAQAFLPQSQLQLLTSPQSQTKQPTIEQSCPYQLNPNEAPIQSNQDTCNTTSASNESALDDNFFFSADSGSGYLGSIIPESCLRPPSKTTDLSSEKSGFTGCSDAQTFCSTNSVFSGSPPEVQSHYNNSNNGAPVDTFGGSANVLNSGNFPYMDGLNEGFWADDQLFDLSSCGLATAIDNKPLMLEDGCMGALSPFMENTGNGFMSQPTTHSEIYNTPLPPFSDVIDLGYSLF</sequence>
<dbReference type="PRINTS" id="PR00367">
    <property type="entry name" value="ETHRSPELEMNT"/>
</dbReference>
<dbReference type="STRING" id="4432.A0A1U7YVZ2"/>
<feature type="compositionally biased region" description="Polar residues" evidence="6">
    <location>
        <begin position="25"/>
        <end position="34"/>
    </location>
</feature>
<evidence type="ECO:0000313" key="7">
    <source>
        <dbReference type="Proteomes" id="UP000189703"/>
    </source>
</evidence>
<evidence type="ECO:0000256" key="6">
    <source>
        <dbReference type="SAM" id="MobiDB-lite"/>
    </source>
</evidence>
<dbReference type="SMART" id="SM00380">
    <property type="entry name" value="AP2"/>
    <property type="match status" value="1"/>
</dbReference>
<dbReference type="InterPro" id="IPR016177">
    <property type="entry name" value="DNA-bd_dom_sf"/>
</dbReference>
<gene>
    <name evidence="8" type="primary">LOC104587575</name>
</gene>
<dbReference type="RefSeq" id="XP_010243538.1">
    <property type="nucleotide sequence ID" value="XM_010245236.2"/>
</dbReference>
<dbReference type="Gene3D" id="3.30.730.10">
    <property type="entry name" value="AP2/ERF domain"/>
    <property type="match status" value="1"/>
</dbReference>
<dbReference type="GeneID" id="104587575"/>
<keyword evidence="2" id="KW-0805">Transcription regulation</keyword>
<dbReference type="Pfam" id="PF00847">
    <property type="entry name" value="AP2"/>
    <property type="match status" value="1"/>
</dbReference>
<evidence type="ECO:0000256" key="1">
    <source>
        <dbReference type="ARBA" id="ARBA00004123"/>
    </source>
</evidence>
<dbReference type="KEGG" id="nnu:104587575"/>
<dbReference type="PROSITE" id="PS51032">
    <property type="entry name" value="AP2_ERF"/>
    <property type="match status" value="1"/>
</dbReference>
<dbReference type="InterPro" id="IPR001471">
    <property type="entry name" value="AP2/ERF_dom"/>
</dbReference>
<feature type="region of interest" description="Disordered" evidence="6">
    <location>
        <begin position="22"/>
        <end position="48"/>
    </location>
</feature>
<organism evidence="7 8">
    <name type="scientific">Nelumbo nucifera</name>
    <name type="common">Sacred lotus</name>
    <dbReference type="NCBI Taxonomy" id="4432"/>
    <lineage>
        <taxon>Eukaryota</taxon>
        <taxon>Viridiplantae</taxon>
        <taxon>Streptophyta</taxon>
        <taxon>Embryophyta</taxon>
        <taxon>Tracheophyta</taxon>
        <taxon>Spermatophyta</taxon>
        <taxon>Magnoliopsida</taxon>
        <taxon>Proteales</taxon>
        <taxon>Nelumbonaceae</taxon>
        <taxon>Nelumbo</taxon>
    </lineage>
</organism>
<keyword evidence="7" id="KW-1185">Reference proteome</keyword>
<dbReference type="GO" id="GO:0003700">
    <property type="term" value="F:DNA-binding transcription factor activity"/>
    <property type="evidence" value="ECO:0007669"/>
    <property type="project" value="InterPro"/>
</dbReference>
<dbReference type="OMA" id="DGDMMMN"/>
<dbReference type="AlphaFoldDB" id="A0A1U7YVZ2"/>
<dbReference type="Proteomes" id="UP000189703">
    <property type="component" value="Unplaced"/>
</dbReference>
<dbReference type="SUPFAM" id="SSF54171">
    <property type="entry name" value="DNA-binding domain"/>
    <property type="match status" value="1"/>
</dbReference>
<accession>A0A1U7YVZ2</accession>
<dbReference type="eggNOG" id="ENOG502QQPC">
    <property type="taxonomic scope" value="Eukaryota"/>
</dbReference>
<dbReference type="PANTHER" id="PTHR31677">
    <property type="entry name" value="AP2 DOMAIN CLASS TRANSCRIPTION FACTOR"/>
    <property type="match status" value="1"/>
</dbReference>
<keyword evidence="3" id="KW-0238">DNA-binding</keyword>
<dbReference type="GO" id="GO:0003677">
    <property type="term" value="F:DNA binding"/>
    <property type="evidence" value="ECO:0007669"/>
    <property type="project" value="UniProtKB-KW"/>
</dbReference>
<evidence type="ECO:0000256" key="2">
    <source>
        <dbReference type="ARBA" id="ARBA00023015"/>
    </source>
</evidence>
<dbReference type="FunCoup" id="A0A1U7YVZ2">
    <property type="interactions" value="22"/>
</dbReference>
<reference evidence="8" key="1">
    <citation type="submission" date="2025-08" db="UniProtKB">
        <authorList>
            <consortium name="RefSeq"/>
        </authorList>
    </citation>
    <scope>IDENTIFICATION</scope>
</reference>
<dbReference type="PANTHER" id="PTHR31677:SF49">
    <property type="entry name" value="ETHYLENE-RESPONSIVE TRANSCRIPTION FACTOR ERF086"/>
    <property type="match status" value="1"/>
</dbReference>
<name>A0A1U7YVZ2_NELNU</name>
<dbReference type="CDD" id="cd00018">
    <property type="entry name" value="AP2"/>
    <property type="match status" value="1"/>
</dbReference>
<dbReference type="OrthoDB" id="1937505at2759"/>
<evidence type="ECO:0000256" key="5">
    <source>
        <dbReference type="ARBA" id="ARBA00023242"/>
    </source>
</evidence>
<protein>
    <submittedName>
        <fullName evidence="8">Ethylene-responsive transcription factor ERF086</fullName>
    </submittedName>
</protein>
<evidence type="ECO:0000256" key="3">
    <source>
        <dbReference type="ARBA" id="ARBA00023125"/>
    </source>
</evidence>
<evidence type="ECO:0000313" key="8">
    <source>
        <dbReference type="RefSeq" id="XP_010243538.1"/>
    </source>
</evidence>
<keyword evidence="4" id="KW-0804">Transcription</keyword>
<dbReference type="InterPro" id="IPR036955">
    <property type="entry name" value="AP2/ERF_dom_sf"/>
</dbReference>
<proteinExistence type="predicted"/>
<dbReference type="FunFam" id="3.30.730.10:FF:000001">
    <property type="entry name" value="Ethylene-responsive transcription factor 2"/>
    <property type="match status" value="1"/>
</dbReference>
<evidence type="ECO:0000256" key="4">
    <source>
        <dbReference type="ARBA" id="ARBA00023163"/>
    </source>
</evidence>
<dbReference type="GO" id="GO:0005634">
    <property type="term" value="C:nucleus"/>
    <property type="evidence" value="ECO:0007669"/>
    <property type="project" value="UniProtKB-SubCell"/>
</dbReference>
<keyword evidence="5" id="KW-0539">Nucleus</keyword>
<comment type="subcellular location">
    <subcellularLocation>
        <location evidence="1">Nucleus</location>
    </subcellularLocation>
</comment>